<dbReference type="AlphaFoldDB" id="A0A6J4HVS8"/>
<name>A0A6J4HVS8_9BACT</name>
<proteinExistence type="predicted"/>
<gene>
    <name evidence="1" type="ORF">AVDCRST_MAG95-1183</name>
</gene>
<evidence type="ECO:0000313" key="1">
    <source>
        <dbReference type="EMBL" id="CAA9235103.1"/>
    </source>
</evidence>
<accession>A0A6J4HVS8</accession>
<dbReference type="EMBL" id="CADCTJ010000368">
    <property type="protein sequence ID" value="CAA9235103.1"/>
    <property type="molecule type" value="Genomic_DNA"/>
</dbReference>
<reference evidence="1" key="1">
    <citation type="submission" date="2020-02" db="EMBL/GenBank/DDBJ databases">
        <authorList>
            <person name="Meier V. D."/>
        </authorList>
    </citation>
    <scope>NUCLEOTIDE SEQUENCE</scope>
    <source>
        <strain evidence="1">AVDCRST_MAG95</strain>
    </source>
</reference>
<protein>
    <submittedName>
        <fullName evidence="1">Uncharacterized protein</fullName>
    </submittedName>
</protein>
<sequence length="37" mass="4283">MLLTGCYNHNFKYTLPGVYLKLLYLRSSISLAHFAYA</sequence>
<organism evidence="1">
    <name type="scientific">uncultured Adhaeribacter sp</name>
    <dbReference type="NCBI Taxonomy" id="448109"/>
    <lineage>
        <taxon>Bacteria</taxon>
        <taxon>Pseudomonadati</taxon>
        <taxon>Bacteroidota</taxon>
        <taxon>Cytophagia</taxon>
        <taxon>Cytophagales</taxon>
        <taxon>Hymenobacteraceae</taxon>
        <taxon>Adhaeribacter</taxon>
        <taxon>environmental samples</taxon>
    </lineage>
</organism>